<evidence type="ECO:0000313" key="3">
    <source>
        <dbReference type="Proteomes" id="UP001501791"/>
    </source>
</evidence>
<dbReference type="InterPro" id="IPR004360">
    <property type="entry name" value="Glyas_Fos-R_dOase_dom"/>
</dbReference>
<accession>A0ABP4N7S2</accession>
<dbReference type="InterPro" id="IPR028973">
    <property type="entry name" value="PhnB-like"/>
</dbReference>
<evidence type="ECO:0000313" key="2">
    <source>
        <dbReference type="EMBL" id="GAA1555607.1"/>
    </source>
</evidence>
<organism evidence="2 3">
    <name type="scientific">Brevibacterium picturae</name>
    <dbReference type="NCBI Taxonomy" id="260553"/>
    <lineage>
        <taxon>Bacteria</taxon>
        <taxon>Bacillati</taxon>
        <taxon>Actinomycetota</taxon>
        <taxon>Actinomycetes</taxon>
        <taxon>Micrococcales</taxon>
        <taxon>Brevibacteriaceae</taxon>
        <taxon>Brevibacterium</taxon>
    </lineage>
</organism>
<reference evidence="3" key="1">
    <citation type="journal article" date="2019" name="Int. J. Syst. Evol. Microbiol.">
        <title>The Global Catalogue of Microorganisms (GCM) 10K type strain sequencing project: providing services to taxonomists for standard genome sequencing and annotation.</title>
        <authorList>
            <consortium name="The Broad Institute Genomics Platform"/>
            <consortium name="The Broad Institute Genome Sequencing Center for Infectious Disease"/>
            <person name="Wu L."/>
            <person name="Ma J."/>
        </authorList>
    </citation>
    <scope>NUCLEOTIDE SEQUENCE [LARGE SCALE GENOMIC DNA]</scope>
    <source>
        <strain evidence="3">JCM 13319</strain>
    </source>
</reference>
<protein>
    <submittedName>
        <fullName evidence="2">VOC family protein</fullName>
    </submittedName>
</protein>
<dbReference type="Proteomes" id="UP001501791">
    <property type="component" value="Unassembled WGS sequence"/>
</dbReference>
<dbReference type="EMBL" id="BAAALY010000016">
    <property type="protein sequence ID" value="GAA1555607.1"/>
    <property type="molecule type" value="Genomic_DNA"/>
</dbReference>
<dbReference type="Gene3D" id="3.10.180.10">
    <property type="entry name" value="2,3-Dihydroxybiphenyl 1,2-Dioxygenase, domain 1"/>
    <property type="match status" value="1"/>
</dbReference>
<dbReference type="Pfam" id="PF00903">
    <property type="entry name" value="Glyoxalase"/>
    <property type="match status" value="1"/>
</dbReference>
<dbReference type="PANTHER" id="PTHR33990">
    <property type="entry name" value="PROTEIN YJDN-RELATED"/>
    <property type="match status" value="1"/>
</dbReference>
<keyword evidence="3" id="KW-1185">Reference proteome</keyword>
<dbReference type="InterPro" id="IPR029068">
    <property type="entry name" value="Glyas_Bleomycin-R_OHBP_Dase"/>
</dbReference>
<dbReference type="RefSeq" id="WP_346036837.1">
    <property type="nucleotide sequence ID" value="NZ_BAAALY010000016.1"/>
</dbReference>
<gene>
    <name evidence="2" type="ORF">GCM10009691_32380</name>
</gene>
<feature type="domain" description="Glyoxalase/fosfomycin resistance/dioxygenase" evidence="1">
    <location>
        <begin position="14"/>
        <end position="145"/>
    </location>
</feature>
<dbReference type="SUPFAM" id="SSF54593">
    <property type="entry name" value="Glyoxalase/Bleomycin resistance protein/Dihydroxybiphenyl dioxygenase"/>
    <property type="match status" value="1"/>
</dbReference>
<name>A0ABP4N7S2_9MICO</name>
<evidence type="ECO:0000259" key="1">
    <source>
        <dbReference type="Pfam" id="PF00903"/>
    </source>
</evidence>
<dbReference type="CDD" id="cd06588">
    <property type="entry name" value="PhnB_like"/>
    <property type="match status" value="1"/>
</dbReference>
<comment type="caution">
    <text evidence="2">The sequence shown here is derived from an EMBL/GenBank/DDBJ whole genome shotgun (WGS) entry which is preliminary data.</text>
</comment>
<sequence length="154" mass="16520">MTITTTTHLNFPGTARAALDFYQSVFGGKVDATTYGQLGMPETAPDAQKVVFGRLTSPEGFDVMAYDVPGSTPAEAVSISGTRREQGMTITDQPFFLSVRGENLAEVARYWEGLSEGAVVIEPLAASEWSPGFGMLTDRFSVTWVLDVQATAEG</sequence>
<dbReference type="PANTHER" id="PTHR33990:SF1">
    <property type="entry name" value="PROTEIN YJDN"/>
    <property type="match status" value="1"/>
</dbReference>
<proteinExistence type="predicted"/>